<evidence type="ECO:0000256" key="5">
    <source>
        <dbReference type="ARBA" id="ARBA00023157"/>
    </source>
</evidence>
<dbReference type="InterPro" id="IPR017941">
    <property type="entry name" value="Rieske_2Fe-2S"/>
</dbReference>
<evidence type="ECO:0000313" key="10">
    <source>
        <dbReference type="EMBL" id="EAQ80214.1"/>
    </source>
</evidence>
<keyword evidence="5" id="KW-1015">Disulfide bond</keyword>
<feature type="compositionally biased region" description="Low complexity" evidence="7">
    <location>
        <begin position="27"/>
        <end position="42"/>
    </location>
</feature>
<dbReference type="GO" id="GO:0016020">
    <property type="term" value="C:membrane"/>
    <property type="evidence" value="ECO:0007669"/>
    <property type="project" value="InterPro"/>
</dbReference>
<protein>
    <submittedName>
        <fullName evidence="10">Twin-arginine translocation pathway signal</fullName>
    </submittedName>
</protein>
<keyword evidence="1" id="KW-0001">2Fe-2S</keyword>
<reference evidence="10 11" key="1">
    <citation type="submission" date="2006-02" db="EMBL/GenBank/DDBJ databases">
        <authorList>
            <person name="Amann R."/>
            <person name="Ferriera S."/>
            <person name="Johnson J."/>
            <person name="Kravitz S."/>
            <person name="Halpern A."/>
            <person name="Remington K."/>
            <person name="Beeson K."/>
            <person name="Tran B."/>
            <person name="Rogers Y.-H."/>
            <person name="Friedman R."/>
            <person name="Venter J.C."/>
        </authorList>
    </citation>
    <scope>NUCLEOTIDE SEQUENCE [LARGE SCALE GENOMIC DNA]</scope>
    <source>
        <strain evidence="10 11">DSM 3645</strain>
    </source>
</reference>
<dbReference type="Pfam" id="PF00355">
    <property type="entry name" value="Rieske"/>
    <property type="match status" value="1"/>
</dbReference>
<evidence type="ECO:0000259" key="9">
    <source>
        <dbReference type="PROSITE" id="PS51296"/>
    </source>
</evidence>
<evidence type="ECO:0000256" key="3">
    <source>
        <dbReference type="ARBA" id="ARBA00023004"/>
    </source>
</evidence>
<dbReference type="Gene3D" id="2.102.10.10">
    <property type="entry name" value="Rieske [2Fe-2S] iron-sulphur domain"/>
    <property type="match status" value="1"/>
</dbReference>
<dbReference type="InterPro" id="IPR036922">
    <property type="entry name" value="Rieske_2Fe-2S_sf"/>
</dbReference>
<dbReference type="InterPro" id="IPR014349">
    <property type="entry name" value="Rieske_Fe-S_prot"/>
</dbReference>
<keyword evidence="8" id="KW-0472">Membrane</keyword>
<dbReference type="CDD" id="cd03467">
    <property type="entry name" value="Rieske"/>
    <property type="match status" value="1"/>
</dbReference>
<feature type="region of interest" description="Disordered" evidence="7">
    <location>
        <begin position="1"/>
        <end position="196"/>
    </location>
</feature>
<name>A3ZTF5_9BACT</name>
<evidence type="ECO:0000256" key="1">
    <source>
        <dbReference type="ARBA" id="ARBA00022714"/>
    </source>
</evidence>
<dbReference type="GO" id="GO:0051537">
    <property type="term" value="F:2 iron, 2 sulfur cluster binding"/>
    <property type="evidence" value="ECO:0007669"/>
    <property type="project" value="UniProtKB-KW"/>
</dbReference>
<dbReference type="Proteomes" id="UP000004358">
    <property type="component" value="Unassembled WGS sequence"/>
</dbReference>
<dbReference type="SUPFAM" id="SSF50022">
    <property type="entry name" value="ISP domain"/>
    <property type="match status" value="1"/>
</dbReference>
<keyword evidence="8" id="KW-0812">Transmembrane</keyword>
<dbReference type="GO" id="GO:0046872">
    <property type="term" value="F:metal ion binding"/>
    <property type="evidence" value="ECO:0007669"/>
    <property type="project" value="UniProtKB-KW"/>
</dbReference>
<proteinExistence type="predicted"/>
<keyword evidence="4" id="KW-0411">Iron-sulfur</keyword>
<feature type="compositionally biased region" description="Low complexity" evidence="7">
    <location>
        <begin position="120"/>
        <end position="144"/>
    </location>
</feature>
<accession>A3ZTF5</accession>
<dbReference type="STRING" id="314230.DSM3645_19498"/>
<evidence type="ECO:0000256" key="8">
    <source>
        <dbReference type="SAM" id="Phobius"/>
    </source>
</evidence>
<evidence type="ECO:0000256" key="6">
    <source>
        <dbReference type="ARBA" id="ARBA00034078"/>
    </source>
</evidence>
<dbReference type="RefSeq" id="WP_002651797.1">
    <property type="nucleotide sequence ID" value="NZ_CH672376.1"/>
</dbReference>
<evidence type="ECO:0000256" key="2">
    <source>
        <dbReference type="ARBA" id="ARBA00022723"/>
    </source>
</evidence>
<feature type="transmembrane region" description="Helical" evidence="8">
    <location>
        <begin position="222"/>
        <end position="244"/>
    </location>
</feature>
<dbReference type="HOGENOM" id="CLU_715095_0_0_0"/>
<dbReference type="PROSITE" id="PS51296">
    <property type="entry name" value="RIESKE"/>
    <property type="match status" value="1"/>
</dbReference>
<evidence type="ECO:0000313" key="11">
    <source>
        <dbReference type="Proteomes" id="UP000004358"/>
    </source>
</evidence>
<dbReference type="PANTHER" id="PTHR10134">
    <property type="entry name" value="CYTOCHROME B-C1 COMPLEX SUBUNIT RIESKE, MITOCHONDRIAL"/>
    <property type="match status" value="1"/>
</dbReference>
<feature type="domain" description="Rieske" evidence="9">
    <location>
        <begin position="265"/>
        <end position="362"/>
    </location>
</feature>
<evidence type="ECO:0000256" key="7">
    <source>
        <dbReference type="SAM" id="MobiDB-lite"/>
    </source>
</evidence>
<dbReference type="InterPro" id="IPR005805">
    <property type="entry name" value="Rieske_Fe-S_prot_C"/>
</dbReference>
<comment type="cofactor">
    <cofactor evidence="6">
        <name>[2Fe-2S] cluster</name>
        <dbReference type="ChEBI" id="CHEBI:190135"/>
    </cofactor>
</comment>
<dbReference type="eggNOG" id="COG0723">
    <property type="taxonomic scope" value="Bacteria"/>
</dbReference>
<dbReference type="AlphaFoldDB" id="A3ZTF5"/>
<keyword evidence="3" id="KW-0408">Iron</keyword>
<evidence type="ECO:0000256" key="4">
    <source>
        <dbReference type="ARBA" id="ARBA00023014"/>
    </source>
</evidence>
<gene>
    <name evidence="10" type="ORF">DSM3645_19498</name>
</gene>
<feature type="compositionally biased region" description="Pro residues" evidence="7">
    <location>
        <begin position="43"/>
        <end position="55"/>
    </location>
</feature>
<comment type="caution">
    <text evidence="10">The sequence shown here is derived from an EMBL/GenBank/DDBJ whole genome shotgun (WGS) entry which is preliminary data.</text>
</comment>
<organism evidence="10 11">
    <name type="scientific">Blastopirellula marina DSM 3645</name>
    <dbReference type="NCBI Taxonomy" id="314230"/>
    <lineage>
        <taxon>Bacteria</taxon>
        <taxon>Pseudomonadati</taxon>
        <taxon>Planctomycetota</taxon>
        <taxon>Planctomycetia</taxon>
        <taxon>Pirellulales</taxon>
        <taxon>Pirellulaceae</taxon>
        <taxon>Blastopirellula</taxon>
    </lineage>
</organism>
<dbReference type="EMBL" id="AANZ01000010">
    <property type="protein sequence ID" value="EAQ80214.1"/>
    <property type="molecule type" value="Genomic_DNA"/>
</dbReference>
<sequence>MADKKKMSVEDILAACRTDKPGGENVAPSSDAESSGEAAPAEQAPPEPETPPSEDSPPAKKPGEMSVAEMLAAARGKGSKPAGEAKPKAEKPAAPAKKPGEMSVADMLAAARAGKGGGAAEKSTAPKPAAKSAPAAKANPATAEKGAKPVPAGPLDTQSILSSARKKDKAGPITKAEAAAKGESPPEKREKKKVTMPERPAYVAATAKPKAAAKKEETRRGFFAWAFGSSLAVGFSMLTLTGLISSLGMARFMFPNVRTEPPMKFKAGTPADLSPGQVETKYKSQFAVWVVRAEYEGQPQIYALSTVCTHLGCTPNWLEAEQKFKCPCHGSGFYKDGVNFEGPAPRPLERYAIRIADDGQLEIDKSRVYQQELGQWADPGSFIGPA</sequence>
<keyword evidence="8" id="KW-1133">Transmembrane helix</keyword>
<feature type="compositionally biased region" description="Basic and acidic residues" evidence="7">
    <location>
        <begin position="178"/>
        <end position="196"/>
    </location>
</feature>
<dbReference type="PRINTS" id="PR00162">
    <property type="entry name" value="RIESKE"/>
</dbReference>
<keyword evidence="2" id="KW-0479">Metal-binding</keyword>